<dbReference type="EMBL" id="LOKL01000131">
    <property type="protein sequence ID" value="MBZ3925567.1"/>
    <property type="molecule type" value="Genomic_DNA"/>
</dbReference>
<dbReference type="SUPFAM" id="SSF52540">
    <property type="entry name" value="P-loop containing nucleoside triphosphate hydrolases"/>
    <property type="match status" value="1"/>
</dbReference>
<name>A0AAW4RMC1_XANCI</name>
<dbReference type="Gene3D" id="3.40.50.300">
    <property type="entry name" value="P-loop containing nucleotide triphosphate hydrolases"/>
    <property type="match status" value="1"/>
</dbReference>
<comment type="caution">
    <text evidence="1">The sequence shown here is derived from an EMBL/GenBank/DDBJ whole genome shotgun (WGS) entry which is preliminary data.</text>
</comment>
<proteinExistence type="predicted"/>
<gene>
    <name evidence="1" type="ORF">Xseb_16445</name>
</gene>
<reference evidence="1" key="1">
    <citation type="submission" date="2015-12" db="EMBL/GenBank/DDBJ databases">
        <authorList>
            <person name="Bansal K."/>
            <person name="Midha S."/>
            <person name="Patil P.B."/>
        </authorList>
    </citation>
    <scope>NUCLEOTIDE SEQUENCE</scope>
    <source>
        <strain evidence="1">LMG867</strain>
    </source>
</reference>
<dbReference type="RefSeq" id="WP_089113767.1">
    <property type="nucleotide sequence ID" value="NZ_LOKL01000131.1"/>
</dbReference>
<evidence type="ECO:0000313" key="2">
    <source>
        <dbReference type="Proteomes" id="UP000825388"/>
    </source>
</evidence>
<dbReference type="InterPro" id="IPR027417">
    <property type="entry name" value="P-loop_NTPase"/>
</dbReference>
<sequence length="1015" mass="113292">MKIVEKIADVAEGALAYLSSSVKQSVADYLDIEYTEDETTFVLKDGSRMTLLRVNGSRRMIGVEEFREIDGRLTTSLQAFMRGGGHAVSCIFESDPDLVEREVREAQKPMRDTAARIGLNLEDLFEEDVLMLKESCSAERCWIALYTRPSAFTAAELKRDVSARMELLKENPIPSLEDAPNLFRVIAGLKSRHDSFVSSFMQELASAEISLVQLEVHDACRDMRMSLDREFTSGEWRPSLPGDKIPVREHRRNPADMSGALWPRLDRQLAPRDIHEDSSTSCTVGGLSYKPMYIFMHQSGNETVPFQALFRRVRETRAPWRIKFQIESGGLNALGFKRMITAIIGFTNPENGLMRAAADRIEHLVREQNELDVKLRVDLTSWAPAGNKKLLEDRTSKLARAVQAWGGSDVRELSGDPVQALVATTPGLSLNSPATVACAVLADVTQMLSFYRPASPWEFGALMFNSPDGKLFPFQPSSSVQSNWINTVIAEPRAGKSVLVNAMNLAFTLSPGLTDLPYIAIIDIGRSSSGFTSLIREAAPEQSKHKVVQFRMRMRAEDSVNPFDTQLGCRRPLPHEEALAVNFTTLLMTPPGESHPADGMPGLCAGVIEYAYKHFADNAQPRRYSPQTEGAEQVDRAILAHGLHVDRNTTWWEVVDQLFARGDIHAASLAQRYAVPTLTDLAAISRERQFADLYGQKLTSSGEPLLTAFARMLSESIRRYPVLSRPTAFDVGDARIVSIDLDEVAKQGSAVADHQTNVCYMLARHAAARNFYLREEHIDSFPPEYKGYHEKRIREIRQNRKHLCFDEVHRTSKAVATQNQIELDAREGGKWGVMLTLISHRPHDFPDAVLSFSTGNFVLSPTDEDAAQLMRDKWQASATVQYAAKKHIRPPTAKDGSTMVAIFKTKSGPCTQLLNLKMGGIRLWAFSTSNEDSYVRDVLYSQIGGQETRRLLAALYPAGTVLPEIERRKLALQNRGVMVDSEKEEGVINELIREIKSKYDAARLKGVAFEGSVHA</sequence>
<dbReference type="Proteomes" id="UP000825388">
    <property type="component" value="Unassembled WGS sequence"/>
</dbReference>
<organism evidence="1 2">
    <name type="scientific">Xanthomonas citri pv. sesbaniae</name>
    <dbReference type="NCBI Taxonomy" id="473425"/>
    <lineage>
        <taxon>Bacteria</taxon>
        <taxon>Pseudomonadati</taxon>
        <taxon>Pseudomonadota</taxon>
        <taxon>Gammaproteobacteria</taxon>
        <taxon>Lysobacterales</taxon>
        <taxon>Lysobacteraceae</taxon>
        <taxon>Xanthomonas</taxon>
    </lineage>
</organism>
<dbReference type="AlphaFoldDB" id="A0AAW4RMC1"/>
<accession>A0AAW4RMC1</accession>
<evidence type="ECO:0000313" key="1">
    <source>
        <dbReference type="EMBL" id="MBZ3925567.1"/>
    </source>
</evidence>
<protein>
    <submittedName>
        <fullName evidence="1">Type IV secretion protein IcmB</fullName>
    </submittedName>
</protein>